<dbReference type="PANTHER" id="PTHR23088:SF27">
    <property type="entry name" value="DEAMINATED GLUTATHIONE AMIDASE"/>
    <property type="match status" value="1"/>
</dbReference>
<organism evidence="3 4">
    <name type="scientific">Niveispirillum cyanobacteriorum</name>
    <dbReference type="NCBI Taxonomy" id="1612173"/>
    <lineage>
        <taxon>Bacteria</taxon>
        <taxon>Pseudomonadati</taxon>
        <taxon>Pseudomonadota</taxon>
        <taxon>Alphaproteobacteria</taxon>
        <taxon>Rhodospirillales</taxon>
        <taxon>Azospirillaceae</taxon>
        <taxon>Niveispirillum</taxon>
    </lineage>
</organism>
<dbReference type="InterPro" id="IPR036526">
    <property type="entry name" value="C-N_Hydrolase_sf"/>
</dbReference>
<sequence length="275" mass="29304">MPSLSVACVQSTATSDPQRNLAAVTPLIRQAAAGGAKLICLPEAFDYLNPSFSALSDYALPEVEHPALTLLSHLAQELSVWLLAGSVSVKLADGRMANRSALIGPDGAINARYDKIHLFDVDLPDGSRFRESDFYRPGDRAVVADGPDGARIGMAICYDVRFPHLHRALAQTGAQILTVPAAFSSMTGPLHWEVLLRARAIETGCFVLAPAQCGDNYPGRRSHGQSLIIDPWGRVLGRLGDEPGVLSASLDLDQVAAFRAAIPSPVTNNPFRVGA</sequence>
<proteinExistence type="inferred from homology"/>
<gene>
    <name evidence="3" type="ORF">C0V82_17855</name>
</gene>
<dbReference type="RefSeq" id="WP_102114379.1">
    <property type="nucleotide sequence ID" value="NZ_BMGN01000006.1"/>
</dbReference>
<dbReference type="PROSITE" id="PS01227">
    <property type="entry name" value="UPF0012"/>
    <property type="match status" value="1"/>
</dbReference>
<dbReference type="AlphaFoldDB" id="A0A2K9NIH4"/>
<dbReference type="OrthoDB" id="9811121at2"/>
<reference evidence="3 4" key="1">
    <citation type="submission" date="2017-12" db="EMBL/GenBank/DDBJ databases">
        <title>Genomes of bacteria within cyanobacterial aggregates.</title>
        <authorList>
            <person name="Cai H."/>
        </authorList>
    </citation>
    <scope>NUCLEOTIDE SEQUENCE [LARGE SCALE GENOMIC DNA]</scope>
    <source>
        <strain evidence="3 4">TH16</strain>
    </source>
</reference>
<keyword evidence="4" id="KW-1185">Reference proteome</keyword>
<dbReference type="CDD" id="cd07572">
    <property type="entry name" value="nit"/>
    <property type="match status" value="1"/>
</dbReference>
<evidence type="ECO:0000256" key="2">
    <source>
        <dbReference type="ARBA" id="ARBA00022801"/>
    </source>
</evidence>
<evidence type="ECO:0000313" key="3">
    <source>
        <dbReference type="EMBL" id="AUN32851.1"/>
    </source>
</evidence>
<dbReference type="EMBL" id="CP025612">
    <property type="protein sequence ID" value="AUN32851.1"/>
    <property type="molecule type" value="Genomic_DNA"/>
</dbReference>
<evidence type="ECO:0000256" key="1">
    <source>
        <dbReference type="ARBA" id="ARBA00010613"/>
    </source>
</evidence>
<dbReference type="InterPro" id="IPR001110">
    <property type="entry name" value="UPF0012_CS"/>
</dbReference>
<keyword evidence="2 3" id="KW-0378">Hydrolase</keyword>
<dbReference type="Proteomes" id="UP000234752">
    <property type="component" value="Chromosome eg_2"/>
</dbReference>
<dbReference type="PANTHER" id="PTHR23088">
    <property type="entry name" value="NITRILASE-RELATED"/>
    <property type="match status" value="1"/>
</dbReference>
<dbReference type="GO" id="GO:0016811">
    <property type="term" value="F:hydrolase activity, acting on carbon-nitrogen (but not peptide) bonds, in linear amides"/>
    <property type="evidence" value="ECO:0007669"/>
    <property type="project" value="InterPro"/>
</dbReference>
<dbReference type="InterPro" id="IPR003010">
    <property type="entry name" value="C-N_Hydrolase"/>
</dbReference>
<dbReference type="Gene3D" id="3.60.110.10">
    <property type="entry name" value="Carbon-nitrogen hydrolase"/>
    <property type="match status" value="1"/>
</dbReference>
<accession>A0A2K9NIH4</accession>
<dbReference type="SUPFAM" id="SSF56317">
    <property type="entry name" value="Carbon-nitrogen hydrolase"/>
    <property type="match status" value="1"/>
</dbReference>
<protein>
    <submittedName>
        <fullName evidence="3">Amidohydrolase</fullName>
    </submittedName>
</protein>
<dbReference type="PROSITE" id="PS50263">
    <property type="entry name" value="CN_HYDROLASE"/>
    <property type="match status" value="1"/>
</dbReference>
<dbReference type="InterPro" id="IPR045254">
    <property type="entry name" value="Nit1/2_C-N_Hydrolase"/>
</dbReference>
<name>A0A2K9NIH4_9PROT</name>
<comment type="similarity">
    <text evidence="1">Belongs to the carbon-nitrogen hydrolase superfamily. NIT1/NIT2 family.</text>
</comment>
<dbReference type="Pfam" id="PF00795">
    <property type="entry name" value="CN_hydrolase"/>
    <property type="match status" value="1"/>
</dbReference>
<dbReference type="KEGG" id="ncb:C0V82_17855"/>
<evidence type="ECO:0000313" key="4">
    <source>
        <dbReference type="Proteomes" id="UP000234752"/>
    </source>
</evidence>